<keyword evidence="1" id="KW-0812">Transmembrane</keyword>
<keyword evidence="1" id="KW-1133">Transmembrane helix</keyword>
<evidence type="ECO:0000313" key="3">
    <source>
        <dbReference type="Proteomes" id="UP001151752"/>
    </source>
</evidence>
<proteinExistence type="predicted"/>
<gene>
    <name evidence="2" type="ORF">OIU74_024896</name>
</gene>
<organism evidence="2 3">
    <name type="scientific">Salix koriyanagi</name>
    <dbReference type="NCBI Taxonomy" id="2511006"/>
    <lineage>
        <taxon>Eukaryota</taxon>
        <taxon>Viridiplantae</taxon>
        <taxon>Streptophyta</taxon>
        <taxon>Embryophyta</taxon>
        <taxon>Tracheophyta</taxon>
        <taxon>Spermatophyta</taxon>
        <taxon>Magnoliopsida</taxon>
        <taxon>eudicotyledons</taxon>
        <taxon>Gunneridae</taxon>
        <taxon>Pentapetalae</taxon>
        <taxon>rosids</taxon>
        <taxon>fabids</taxon>
        <taxon>Malpighiales</taxon>
        <taxon>Salicaceae</taxon>
        <taxon>Saliceae</taxon>
        <taxon>Salix</taxon>
    </lineage>
</organism>
<feature type="non-terminal residue" evidence="2">
    <location>
        <position position="97"/>
    </location>
</feature>
<dbReference type="AlphaFoldDB" id="A0A9Q0W818"/>
<reference evidence="2" key="1">
    <citation type="submission" date="2022-11" db="EMBL/GenBank/DDBJ databases">
        <authorList>
            <person name="Hyden B.L."/>
            <person name="Feng K."/>
            <person name="Yates T."/>
            <person name="Jawdy S."/>
            <person name="Smart L.B."/>
            <person name="Muchero W."/>
        </authorList>
    </citation>
    <scope>NUCLEOTIDE SEQUENCE</scope>
    <source>
        <tissue evidence="2">Shoot tip</tissue>
    </source>
</reference>
<comment type="caution">
    <text evidence="2">The sequence shown here is derived from an EMBL/GenBank/DDBJ whole genome shotgun (WGS) entry which is preliminary data.</text>
</comment>
<reference evidence="2" key="2">
    <citation type="journal article" date="2023" name="Int. J. Mol. Sci.">
        <title>De Novo Assembly and Annotation of 11 Diverse Shrub Willow (Salix) Genomes Reveals Novel Gene Organization in Sex-Linked Regions.</title>
        <authorList>
            <person name="Hyden B."/>
            <person name="Feng K."/>
            <person name="Yates T.B."/>
            <person name="Jawdy S."/>
            <person name="Cereghino C."/>
            <person name="Smart L.B."/>
            <person name="Muchero W."/>
        </authorList>
    </citation>
    <scope>NUCLEOTIDE SEQUENCE</scope>
    <source>
        <tissue evidence="2">Shoot tip</tissue>
    </source>
</reference>
<dbReference type="Proteomes" id="UP001151752">
    <property type="component" value="Chromosome 19"/>
</dbReference>
<name>A0A9Q0W818_9ROSI</name>
<sequence length="97" mass="11248">MSFRGTRGVRMNMNHHIKKLRDGIYNGVIRGSGIRFIQLINEEKFSCWEFFFLLFCVSVLLLFVFSLCFVVSSPCYCHRLPDSFSPGSNIGPFWILC</sequence>
<protein>
    <submittedName>
        <fullName evidence="2">Uncharacterized protein</fullName>
    </submittedName>
</protein>
<evidence type="ECO:0000313" key="2">
    <source>
        <dbReference type="EMBL" id="KAJ6762287.1"/>
    </source>
</evidence>
<accession>A0A9Q0W818</accession>
<keyword evidence="1" id="KW-0472">Membrane</keyword>
<evidence type="ECO:0000256" key="1">
    <source>
        <dbReference type="SAM" id="Phobius"/>
    </source>
</evidence>
<keyword evidence="3" id="KW-1185">Reference proteome</keyword>
<feature type="transmembrane region" description="Helical" evidence="1">
    <location>
        <begin position="50"/>
        <end position="72"/>
    </location>
</feature>
<dbReference type="EMBL" id="JAPFFM010000005">
    <property type="protein sequence ID" value="KAJ6762287.1"/>
    <property type="molecule type" value="Genomic_DNA"/>
</dbReference>